<dbReference type="RefSeq" id="WP_341370454.1">
    <property type="nucleotide sequence ID" value="NZ_JBBPCO010000005.1"/>
</dbReference>
<name>A0ABU9D776_9PROT</name>
<dbReference type="Gene3D" id="3.30.70.120">
    <property type="match status" value="1"/>
</dbReference>
<dbReference type="Proteomes" id="UP001446205">
    <property type="component" value="Unassembled WGS sequence"/>
</dbReference>
<dbReference type="InterPro" id="IPR015867">
    <property type="entry name" value="N-reg_PII/ATP_PRibTrfase_C"/>
</dbReference>
<keyword evidence="2" id="KW-1185">Reference proteome</keyword>
<organism evidence="1 2">
    <name type="scientific">Thermithiobacillus plumbiphilus</name>
    <dbReference type="NCBI Taxonomy" id="1729899"/>
    <lineage>
        <taxon>Bacteria</taxon>
        <taxon>Pseudomonadati</taxon>
        <taxon>Pseudomonadota</taxon>
        <taxon>Acidithiobacillia</taxon>
        <taxon>Acidithiobacillales</taxon>
        <taxon>Thermithiobacillaceae</taxon>
        <taxon>Thermithiobacillus</taxon>
    </lineage>
</organism>
<dbReference type="SUPFAM" id="SSF54913">
    <property type="entry name" value="GlnB-like"/>
    <property type="match status" value="1"/>
</dbReference>
<dbReference type="PANTHER" id="PTHR30115:SF11">
    <property type="entry name" value="NITROGEN REGULATORY PROTEIN P-II HOMOLOG"/>
    <property type="match status" value="1"/>
</dbReference>
<protein>
    <submittedName>
        <fullName evidence="1">P-II family nitrogen regulator</fullName>
    </submittedName>
</protein>
<evidence type="ECO:0000313" key="1">
    <source>
        <dbReference type="EMBL" id="MEK8089395.1"/>
    </source>
</evidence>
<proteinExistence type="predicted"/>
<dbReference type="Pfam" id="PF00543">
    <property type="entry name" value="P-II"/>
    <property type="match status" value="1"/>
</dbReference>
<dbReference type="PRINTS" id="PR00340">
    <property type="entry name" value="PIIGLNB"/>
</dbReference>
<comment type="caution">
    <text evidence="1">The sequence shown here is derived from an EMBL/GenBank/DDBJ whole genome shotgun (WGS) entry which is preliminary data.</text>
</comment>
<dbReference type="SMART" id="SM00938">
    <property type="entry name" value="P-II"/>
    <property type="match status" value="1"/>
</dbReference>
<accession>A0ABU9D776</accession>
<dbReference type="EMBL" id="JBBPCO010000005">
    <property type="protein sequence ID" value="MEK8089395.1"/>
    <property type="molecule type" value="Genomic_DNA"/>
</dbReference>
<reference evidence="1 2" key="1">
    <citation type="submission" date="2024-04" db="EMBL/GenBank/DDBJ databases">
        <authorList>
            <person name="Abashina T."/>
            <person name="Shaikin A."/>
        </authorList>
    </citation>
    <scope>NUCLEOTIDE SEQUENCE [LARGE SCALE GENOMIC DNA]</scope>
    <source>
        <strain evidence="1 2">AAFK</strain>
    </source>
</reference>
<dbReference type="PANTHER" id="PTHR30115">
    <property type="entry name" value="NITROGEN REGULATORY PROTEIN P-II"/>
    <property type="match status" value="1"/>
</dbReference>
<evidence type="ECO:0000313" key="2">
    <source>
        <dbReference type="Proteomes" id="UP001446205"/>
    </source>
</evidence>
<sequence length="108" mass="11900">MKEINAFIHSHRIADVVAAIKGAGCRNVSVVDVKGLLKRIDPQERHYSLEIAEEVIVESKLQLLCEDDQADRLVEIIARVGRTGQDQAGVVYVTDVLKAVTITGPYVM</sequence>
<dbReference type="InterPro" id="IPR002187">
    <property type="entry name" value="N-reg_PII"/>
</dbReference>
<dbReference type="InterPro" id="IPR011322">
    <property type="entry name" value="N-reg_PII-like_a/b"/>
</dbReference>
<gene>
    <name evidence="1" type="ORF">WOB96_06400</name>
</gene>
<dbReference type="PROSITE" id="PS51343">
    <property type="entry name" value="PII_GLNB_DOM"/>
    <property type="match status" value="1"/>
</dbReference>